<feature type="compositionally biased region" description="Basic and acidic residues" evidence="1">
    <location>
        <begin position="58"/>
        <end position="72"/>
    </location>
</feature>
<feature type="region of interest" description="Disordered" evidence="1">
    <location>
        <begin position="44"/>
        <end position="76"/>
    </location>
</feature>
<proteinExistence type="predicted"/>
<protein>
    <submittedName>
        <fullName evidence="2">Uncharacterized protein</fullName>
    </submittedName>
</protein>
<evidence type="ECO:0000256" key="1">
    <source>
        <dbReference type="SAM" id="MobiDB-lite"/>
    </source>
</evidence>
<organism evidence="2 3">
    <name type="scientific">Trametes coccinea (strain BRFM310)</name>
    <name type="common">Pycnoporus coccineus</name>
    <dbReference type="NCBI Taxonomy" id="1353009"/>
    <lineage>
        <taxon>Eukaryota</taxon>
        <taxon>Fungi</taxon>
        <taxon>Dikarya</taxon>
        <taxon>Basidiomycota</taxon>
        <taxon>Agaricomycotina</taxon>
        <taxon>Agaricomycetes</taxon>
        <taxon>Polyporales</taxon>
        <taxon>Polyporaceae</taxon>
        <taxon>Trametes</taxon>
    </lineage>
</organism>
<sequence>MSSSMVYRAEMPIPSIIVTPALPSRSSLSSDMRARLDSILGPTVDRAQKPLPPIPGRTVDHKDSNEGGRHDEEMPDVPLSMRSATVDHHFRLDLDLGHARFSVGEVVSALEEASRSASSLHQETRDTPSAAPHLRARAQSWSDTSSEYVVVTDDMAIPCTMQRGNDLYTVSVAVPRPSHLVGSGHPTWRHAMYISSLVWPCERGEGIQWPAAVFRYVPSRIQDKAQVTLVPDQASDSHYSIDARKAVILCGCSIMGRPGQMWLGLCGRSL</sequence>
<dbReference type="AlphaFoldDB" id="A0A1Y2IBB6"/>
<dbReference type="Proteomes" id="UP000193067">
    <property type="component" value="Unassembled WGS sequence"/>
</dbReference>
<gene>
    <name evidence="2" type="ORF">PYCCODRAFT_997858</name>
</gene>
<evidence type="ECO:0000313" key="2">
    <source>
        <dbReference type="EMBL" id="OSC98407.1"/>
    </source>
</evidence>
<feature type="region of interest" description="Disordered" evidence="1">
    <location>
        <begin position="114"/>
        <end position="138"/>
    </location>
</feature>
<evidence type="ECO:0000313" key="3">
    <source>
        <dbReference type="Proteomes" id="UP000193067"/>
    </source>
</evidence>
<dbReference type="EMBL" id="KZ084138">
    <property type="protein sequence ID" value="OSC98407.1"/>
    <property type="molecule type" value="Genomic_DNA"/>
</dbReference>
<dbReference type="OrthoDB" id="2751174at2759"/>
<keyword evidence="3" id="KW-1185">Reference proteome</keyword>
<reference evidence="2 3" key="1">
    <citation type="journal article" date="2015" name="Biotechnol. Biofuels">
        <title>Enhanced degradation of softwood versus hardwood by the white-rot fungus Pycnoporus coccineus.</title>
        <authorList>
            <person name="Couturier M."/>
            <person name="Navarro D."/>
            <person name="Chevret D."/>
            <person name="Henrissat B."/>
            <person name="Piumi F."/>
            <person name="Ruiz-Duenas F.J."/>
            <person name="Martinez A.T."/>
            <person name="Grigoriev I.V."/>
            <person name="Riley R."/>
            <person name="Lipzen A."/>
            <person name="Berrin J.G."/>
            <person name="Master E.R."/>
            <person name="Rosso M.N."/>
        </authorList>
    </citation>
    <scope>NUCLEOTIDE SEQUENCE [LARGE SCALE GENOMIC DNA]</scope>
    <source>
        <strain evidence="2 3">BRFM310</strain>
    </source>
</reference>
<name>A0A1Y2IBB6_TRAC3</name>
<accession>A0A1Y2IBB6</accession>